<evidence type="ECO:0000313" key="3">
    <source>
        <dbReference type="Proteomes" id="UP000292855"/>
    </source>
</evidence>
<dbReference type="OrthoDB" id="1117602at2"/>
<feature type="transmembrane region" description="Helical" evidence="1">
    <location>
        <begin position="157"/>
        <end position="176"/>
    </location>
</feature>
<gene>
    <name evidence="2" type="ORF">EWE74_00265</name>
</gene>
<dbReference type="EMBL" id="SGIT01000001">
    <property type="protein sequence ID" value="RZF61318.1"/>
    <property type="molecule type" value="Genomic_DNA"/>
</dbReference>
<dbReference type="AlphaFoldDB" id="A0A4V2DCF6"/>
<feature type="transmembrane region" description="Helical" evidence="1">
    <location>
        <begin position="61"/>
        <end position="80"/>
    </location>
</feature>
<reference evidence="2 3" key="1">
    <citation type="submission" date="2019-02" db="EMBL/GenBank/DDBJ databases">
        <authorList>
            <person name="Li Y."/>
        </authorList>
    </citation>
    <scope>NUCLEOTIDE SEQUENCE [LARGE SCALE GENOMIC DNA]</scope>
    <source>
        <strain evidence="2 3">30C10-4-7</strain>
    </source>
</reference>
<dbReference type="GO" id="GO:0016779">
    <property type="term" value="F:nucleotidyltransferase activity"/>
    <property type="evidence" value="ECO:0007669"/>
    <property type="project" value="UniProtKB-KW"/>
</dbReference>
<feature type="transmembrane region" description="Helical" evidence="1">
    <location>
        <begin position="6"/>
        <end position="26"/>
    </location>
</feature>
<dbReference type="Proteomes" id="UP000292855">
    <property type="component" value="Unassembled WGS sequence"/>
</dbReference>
<sequence>METNLQHTLILAGCYLILFALGEFLYHVLKVKVELTRKFVHLGTGLLALLFPVLLDNHWWVLLLCASFAVILICSLRFHLLKSINAIDRKSVGSLAYPVAVYGCYLSYSHQGHQYIYYYLPIMILAISDPLAALCGKKWPWGSYRIAGATKTATGSLAFFISAFLIAVISWRYLYLSDMNTSKVFAFAFIALWSTIAEAVSRDGYDNVSIPFTVIVSMLLTQSWII</sequence>
<evidence type="ECO:0000313" key="2">
    <source>
        <dbReference type="EMBL" id="RZF61318.1"/>
    </source>
</evidence>
<evidence type="ECO:0000256" key="1">
    <source>
        <dbReference type="SAM" id="Phobius"/>
    </source>
</evidence>
<name>A0A4V2DCF6_9SPHI</name>
<dbReference type="PANTHER" id="PTHR31303:SF1">
    <property type="entry name" value="CTP-DEPENDENT DIACYLGLYCEROL KINASE 1"/>
    <property type="match status" value="1"/>
</dbReference>
<dbReference type="PANTHER" id="PTHR31303">
    <property type="entry name" value="CTP-DEPENDENT DIACYLGLYCEROL KINASE 1"/>
    <property type="match status" value="1"/>
</dbReference>
<proteinExistence type="predicted"/>
<keyword evidence="1" id="KW-1133">Transmembrane helix</keyword>
<keyword evidence="2" id="KW-0808">Transferase</keyword>
<keyword evidence="3" id="KW-1185">Reference proteome</keyword>
<organism evidence="2 3">
    <name type="scientific">Sphingobacterium corticibacterium</name>
    <dbReference type="NCBI Taxonomy" id="2484746"/>
    <lineage>
        <taxon>Bacteria</taxon>
        <taxon>Pseudomonadati</taxon>
        <taxon>Bacteroidota</taxon>
        <taxon>Sphingobacteriia</taxon>
        <taxon>Sphingobacteriales</taxon>
        <taxon>Sphingobacteriaceae</taxon>
        <taxon>Sphingobacterium</taxon>
    </lineage>
</organism>
<dbReference type="InterPro" id="IPR037997">
    <property type="entry name" value="Dgk1-like"/>
</dbReference>
<dbReference type="GO" id="GO:0004143">
    <property type="term" value="F:ATP-dependent diacylglycerol kinase activity"/>
    <property type="evidence" value="ECO:0007669"/>
    <property type="project" value="InterPro"/>
</dbReference>
<keyword evidence="1" id="KW-0812">Transmembrane</keyword>
<keyword evidence="1" id="KW-0472">Membrane</keyword>
<accession>A0A4V2DCF6</accession>
<protein>
    <submittedName>
        <fullName evidence="2">Phosphatidate cytidylyltransferase</fullName>
    </submittedName>
</protein>
<feature type="transmembrane region" description="Helical" evidence="1">
    <location>
        <begin position="116"/>
        <end position="136"/>
    </location>
</feature>
<keyword evidence="2" id="KW-0548">Nucleotidyltransferase</keyword>
<comment type="caution">
    <text evidence="2">The sequence shown here is derived from an EMBL/GenBank/DDBJ whole genome shotgun (WGS) entry which is preliminary data.</text>
</comment>
<dbReference type="RefSeq" id="WP_130139548.1">
    <property type="nucleotide sequence ID" value="NZ_SGIT01000001.1"/>
</dbReference>